<sequence length="133" mass="15104">MVARFRDWLRQARRNLESARLNRGAGLYEESCYEAHQAAEKAVKALLNYLGKERRGHSLTYLARDSGLEPPQEILECLLYLDKQYIPTRYPDAFAEGAPMDYYTDRDAETCIKCAEAVLGWVEGRVGGAGREV</sequence>
<dbReference type="STRING" id="999630.TUZN_0868"/>
<dbReference type="AlphaFoldDB" id="F2L5I2"/>
<dbReference type="GeneID" id="10360402"/>
<name>F2L5I2_THEU7</name>
<dbReference type="HOGENOM" id="CLU_123170_2_1_2"/>
<dbReference type="EMBL" id="CP002590">
    <property type="protein sequence ID" value="AEA12353.1"/>
    <property type="molecule type" value="Genomic_DNA"/>
</dbReference>
<dbReference type="OrthoDB" id="359241at2157"/>
<reference evidence="2 3" key="1">
    <citation type="journal article" date="2011" name="J. Bacteriol.">
        <title>Complete genome sequence of the thermoacidophilic crenarchaeon Thermoproteus uzoniensis 768-20.</title>
        <authorList>
            <person name="Mardanov A.V."/>
            <person name="Gumerov V.M."/>
            <person name="Beletsky A.V."/>
            <person name="Prokofeva M.I."/>
            <person name="Bonch-Osmolovskaya E.A."/>
            <person name="Ravin N.V."/>
            <person name="Skryabin K.G."/>
        </authorList>
    </citation>
    <scope>NUCLEOTIDE SEQUENCE [LARGE SCALE GENOMIC DNA]</scope>
    <source>
        <strain evidence="2 3">768-20</strain>
    </source>
</reference>
<dbReference type="SMART" id="SM00748">
    <property type="entry name" value="HEPN"/>
    <property type="match status" value="1"/>
</dbReference>
<keyword evidence="3" id="KW-1185">Reference proteome</keyword>
<proteinExistence type="predicted"/>
<dbReference type="Gene3D" id="1.20.120.330">
    <property type="entry name" value="Nucleotidyltransferases domain 2"/>
    <property type="match status" value="1"/>
</dbReference>
<organism evidence="2 3">
    <name type="scientific">Thermoproteus uzoniensis (strain 768-20)</name>
    <dbReference type="NCBI Taxonomy" id="999630"/>
    <lineage>
        <taxon>Archaea</taxon>
        <taxon>Thermoproteota</taxon>
        <taxon>Thermoprotei</taxon>
        <taxon>Thermoproteales</taxon>
        <taxon>Thermoproteaceae</taxon>
        <taxon>Thermoproteus</taxon>
    </lineage>
</organism>
<dbReference type="RefSeq" id="WP_013679689.1">
    <property type="nucleotide sequence ID" value="NC_015315.1"/>
</dbReference>
<gene>
    <name evidence="2" type="ordered locus">TUZN_0868</name>
</gene>
<dbReference type="PROSITE" id="PS50910">
    <property type="entry name" value="HEPN"/>
    <property type="match status" value="1"/>
</dbReference>
<dbReference type="Proteomes" id="UP000008138">
    <property type="component" value="Chromosome"/>
</dbReference>
<protein>
    <submittedName>
        <fullName evidence="2">HEPN domain protein</fullName>
    </submittedName>
</protein>
<accession>F2L5I2</accession>
<evidence type="ECO:0000259" key="1">
    <source>
        <dbReference type="PROSITE" id="PS50910"/>
    </source>
</evidence>
<evidence type="ECO:0000313" key="3">
    <source>
        <dbReference type="Proteomes" id="UP000008138"/>
    </source>
</evidence>
<feature type="domain" description="HEPN" evidence="1">
    <location>
        <begin position="9"/>
        <end position="118"/>
    </location>
</feature>
<dbReference type="eggNOG" id="arCOG01191">
    <property type="taxonomic scope" value="Archaea"/>
</dbReference>
<dbReference type="InterPro" id="IPR007842">
    <property type="entry name" value="HEPN_dom"/>
</dbReference>
<reference key="2">
    <citation type="submission" date="2011-03" db="EMBL/GenBank/DDBJ databases">
        <title>Complete genome sequence of the thermoacidophilic crenarchaeon Thermoproteus uzoniensis 768-20.</title>
        <authorList>
            <person name="Mardanov A.V."/>
            <person name="Gumerov V.M."/>
            <person name="Beletsky A.V."/>
            <person name="Prokofeva M.I."/>
            <person name="Bonch-Osmolovskaya E.A."/>
            <person name="Ravin N.V."/>
            <person name="Skryabin K.G."/>
        </authorList>
    </citation>
    <scope>NUCLEOTIDE SEQUENCE</scope>
    <source>
        <strain>768-20</strain>
    </source>
</reference>
<dbReference type="KEGG" id="tuz:TUZN_0868"/>
<dbReference type="SUPFAM" id="SSF81593">
    <property type="entry name" value="Nucleotidyltransferase substrate binding subunit/domain"/>
    <property type="match status" value="1"/>
</dbReference>
<evidence type="ECO:0000313" key="2">
    <source>
        <dbReference type="EMBL" id="AEA12353.1"/>
    </source>
</evidence>
<dbReference type="Pfam" id="PF05168">
    <property type="entry name" value="HEPN"/>
    <property type="match status" value="1"/>
</dbReference>